<reference evidence="1 2" key="1">
    <citation type="journal article" date="2016" name="Stand. Genomic Sci.">
        <title>Complete genome sequence and genomic characterization of Microcystis panniformis FACHB 1757 by third-generation sequencing.</title>
        <authorList>
            <person name="Zhang J.Y."/>
            <person name="Guan R."/>
            <person name="Zhang H.J."/>
            <person name="Li H."/>
            <person name="Xiao P."/>
            <person name="Yu G.L."/>
            <person name="Du L."/>
            <person name="Cao D.M."/>
            <person name="Zhu B.C."/>
            <person name="Li R.H."/>
            <person name="Lu Z.H."/>
        </authorList>
    </citation>
    <scope>NUCLEOTIDE SEQUENCE [LARGE SCALE GENOMIC DNA]</scope>
    <source>
        <strain evidence="1 2">FACHB-1757</strain>
    </source>
</reference>
<dbReference type="KEGG" id="mpk:VL20_4613"/>
<gene>
    <name evidence="1" type="ORF">VL20_4613</name>
</gene>
<name>A0A0K1S5V6_9CHRO</name>
<evidence type="ECO:0000313" key="1">
    <source>
        <dbReference type="EMBL" id="AKV69514.1"/>
    </source>
</evidence>
<protein>
    <submittedName>
        <fullName evidence="1">Uncharacterized protein</fullName>
    </submittedName>
</protein>
<keyword evidence="2" id="KW-1185">Reference proteome</keyword>
<sequence length="59" mass="6990">MFTHNLDDRKLPLDREGKTLQKLTYRSPKIYHLDRPSNLSTVGNSRIVGFRRKICPRYS</sequence>
<dbReference type="AlphaFoldDB" id="A0A0K1S5V6"/>
<proteinExistence type="predicted"/>
<dbReference type="Proteomes" id="UP000068167">
    <property type="component" value="Chromosome"/>
</dbReference>
<organism evidence="1 2">
    <name type="scientific">Microcystis panniformis FACHB-1757</name>
    <dbReference type="NCBI Taxonomy" id="1638788"/>
    <lineage>
        <taxon>Bacteria</taxon>
        <taxon>Bacillati</taxon>
        <taxon>Cyanobacteriota</taxon>
        <taxon>Cyanophyceae</taxon>
        <taxon>Oscillatoriophycideae</taxon>
        <taxon>Chroococcales</taxon>
        <taxon>Microcystaceae</taxon>
        <taxon>Microcystis</taxon>
    </lineage>
</organism>
<dbReference type="PATRIC" id="fig|1638788.3.peg.4652"/>
<accession>A0A0K1S5V6</accession>
<evidence type="ECO:0000313" key="2">
    <source>
        <dbReference type="Proteomes" id="UP000068167"/>
    </source>
</evidence>
<dbReference type="RefSeq" id="WP_158499371.1">
    <property type="nucleotide sequence ID" value="NZ_CP011339.1"/>
</dbReference>
<dbReference type="EMBL" id="CP011339">
    <property type="protein sequence ID" value="AKV69514.1"/>
    <property type="molecule type" value="Genomic_DNA"/>
</dbReference>